<dbReference type="PANTHER" id="PTHR43465">
    <property type="entry name" value="DUF1680 DOMAIN PROTEIN (AFU_ORTHOLOGUE AFUA_1G08910)"/>
    <property type="match status" value="1"/>
</dbReference>
<reference evidence="4 5" key="1">
    <citation type="submission" date="2023-02" db="EMBL/GenBank/DDBJ databases">
        <title>Genome sequence of Paenibacillus kyungheensis KACC 18744.</title>
        <authorList>
            <person name="Kim S."/>
            <person name="Heo J."/>
            <person name="Kwon S.-W."/>
        </authorList>
    </citation>
    <scope>NUCLEOTIDE SEQUENCE [LARGE SCALE GENOMIC DNA]</scope>
    <source>
        <strain evidence="4 5">KACC 18744</strain>
    </source>
</reference>
<evidence type="ECO:0000259" key="2">
    <source>
        <dbReference type="Pfam" id="PF20736"/>
    </source>
</evidence>
<evidence type="ECO:0000313" key="4">
    <source>
        <dbReference type="EMBL" id="WCT54118.1"/>
    </source>
</evidence>
<dbReference type="EMBL" id="CP117416">
    <property type="protein sequence ID" value="WCT54118.1"/>
    <property type="molecule type" value="Genomic_DNA"/>
</dbReference>
<feature type="domain" description="Non-reducing end beta-L-arabinofuranosidase-like GH127 C-terminal" evidence="3">
    <location>
        <begin position="543"/>
        <end position="655"/>
    </location>
</feature>
<dbReference type="SUPFAM" id="SSF48208">
    <property type="entry name" value="Six-hairpin glycosidases"/>
    <property type="match status" value="1"/>
</dbReference>
<keyword evidence="4" id="KW-0378">Hydrolase</keyword>
<accession>A0AAX3LXX6</accession>
<dbReference type="InterPro" id="IPR049046">
    <property type="entry name" value="Beta-AFase-like_GH127_middle"/>
</dbReference>
<sequence>MSLHLQSLTITDQFWSHYRELVRTEMIPYQWNVLNDNADITIEKERNDNSIPSEKSHAIENFKIAAGLKQGNHYGWVFQDSDVYKWLEAVAYSLSIHADTELQELADGVIDLIALAQEEDGYLNTYFSIEEPERRFKKLAESHELYCAGHFIEAAVAYYESTHNEKALQIACRLADCIDASFGKGEHQIQGYDGHEEIELALTKLYSLTKEQRYLNLSRYFLYERGTDTTFFARQQTEDTGTKPVIAGMSHRPLEYYQAHQPILEQQTAEGHAVRLVYMCAAMADVALLAGDTAMLEACRRLWKNMITKRMYITGGIGSTVDGEAFTLDYDLPNDTMYCETCASIGLIFFAFNMLKNEARSEYADVLERALYNTAIGGMALDGKHFFYVNPLEVRPENSRKDPGKSHVKFTRPEWFGCACCPPNLARLLTSLHKYIYTVQSEQKAIYTNLFITSTATLEIDHHKVQLEQTTNLPWEGHVSIVTQTEQPTAFTLALRLPYWADDYSLIVNGEHIEAENINGFLHIDRVWQSNDKIEFVLPMEIKQYTAHPLVRADIGKVAIGRGPFIYCAEEVDNGEHLHLIQLNKDQTYQYTFDPQLLGGIGTIHVEARKRIITSQWEDVLYASQAATTYAPTTLRLIPYYCWANRQSGEMRVWHNQT</sequence>
<dbReference type="GO" id="GO:0016787">
    <property type="term" value="F:hydrolase activity"/>
    <property type="evidence" value="ECO:0007669"/>
    <property type="project" value="UniProtKB-KW"/>
</dbReference>
<dbReference type="InterPro" id="IPR012878">
    <property type="entry name" value="Beta-AFase-like_GH127_cat"/>
</dbReference>
<gene>
    <name evidence="4" type="ORF">PQ456_12980</name>
</gene>
<feature type="domain" description="Non-reducing end beta-L-arabinofuranosidase-like GH127 catalytic" evidence="1">
    <location>
        <begin position="9"/>
        <end position="433"/>
    </location>
</feature>
<dbReference type="Pfam" id="PF07944">
    <property type="entry name" value="Beta-AFase-like_GH127_cat"/>
    <property type="match status" value="1"/>
</dbReference>
<evidence type="ECO:0000259" key="1">
    <source>
        <dbReference type="Pfam" id="PF07944"/>
    </source>
</evidence>
<dbReference type="Pfam" id="PF20736">
    <property type="entry name" value="Glyco_hydro127M"/>
    <property type="match status" value="1"/>
</dbReference>
<dbReference type="InterPro" id="IPR049174">
    <property type="entry name" value="Beta-AFase-like"/>
</dbReference>
<dbReference type="InterPro" id="IPR049049">
    <property type="entry name" value="Beta-AFase-like_GH127_C"/>
</dbReference>
<evidence type="ECO:0000313" key="5">
    <source>
        <dbReference type="Proteomes" id="UP001220509"/>
    </source>
</evidence>
<dbReference type="GO" id="GO:0005975">
    <property type="term" value="P:carbohydrate metabolic process"/>
    <property type="evidence" value="ECO:0007669"/>
    <property type="project" value="InterPro"/>
</dbReference>
<protein>
    <submittedName>
        <fullName evidence="4">Glycoside hydrolase family 127 protein</fullName>
    </submittedName>
</protein>
<keyword evidence="5" id="KW-1185">Reference proteome</keyword>
<proteinExistence type="predicted"/>
<organism evidence="4 5">
    <name type="scientific">Paenibacillus kyungheensis</name>
    <dbReference type="NCBI Taxonomy" id="1452732"/>
    <lineage>
        <taxon>Bacteria</taxon>
        <taxon>Bacillati</taxon>
        <taxon>Bacillota</taxon>
        <taxon>Bacilli</taxon>
        <taxon>Bacillales</taxon>
        <taxon>Paenibacillaceae</taxon>
        <taxon>Paenibacillus</taxon>
    </lineage>
</organism>
<dbReference type="Pfam" id="PF20737">
    <property type="entry name" value="Glyco_hydro127C"/>
    <property type="match status" value="1"/>
</dbReference>
<evidence type="ECO:0000259" key="3">
    <source>
        <dbReference type="Pfam" id="PF20737"/>
    </source>
</evidence>
<dbReference type="Proteomes" id="UP001220509">
    <property type="component" value="Chromosome"/>
</dbReference>
<dbReference type="InterPro" id="IPR008928">
    <property type="entry name" value="6-hairpin_glycosidase_sf"/>
</dbReference>
<dbReference type="KEGG" id="pka:PQ456_12980"/>
<feature type="domain" description="Non-reducing end beta-L-arabinofuranosidase-like GH127 middle" evidence="2">
    <location>
        <begin position="446"/>
        <end position="540"/>
    </location>
</feature>
<name>A0AAX3LXX6_9BACL</name>
<dbReference type="RefSeq" id="WP_273612664.1">
    <property type="nucleotide sequence ID" value="NZ_CP117416.1"/>
</dbReference>
<dbReference type="PANTHER" id="PTHR43465:SF2">
    <property type="entry name" value="DUF1680 DOMAIN PROTEIN (AFU_ORTHOLOGUE AFUA_1G08910)"/>
    <property type="match status" value="1"/>
</dbReference>
<dbReference type="AlphaFoldDB" id="A0AAX3LXX6"/>